<gene>
    <name evidence="6" type="ORF">UFOPK2921_01187</name>
</gene>
<dbReference type="Gene3D" id="3.20.20.30">
    <property type="entry name" value="Luciferase-like domain"/>
    <property type="match status" value="1"/>
</dbReference>
<evidence type="ECO:0000256" key="1">
    <source>
        <dbReference type="ARBA" id="ARBA00022630"/>
    </source>
</evidence>
<reference evidence="6" key="1">
    <citation type="submission" date="2020-05" db="EMBL/GenBank/DDBJ databases">
        <authorList>
            <person name="Chiriac C."/>
            <person name="Salcher M."/>
            <person name="Ghai R."/>
            <person name="Kavagutti S V."/>
        </authorList>
    </citation>
    <scope>NUCLEOTIDE SEQUENCE</scope>
</reference>
<accession>A0A6J6WTL5</accession>
<dbReference type="PANTHER" id="PTHR42847">
    <property type="entry name" value="ALKANESULFONATE MONOOXYGENASE"/>
    <property type="match status" value="1"/>
</dbReference>
<dbReference type="GO" id="GO:0046306">
    <property type="term" value="P:alkanesulfonate catabolic process"/>
    <property type="evidence" value="ECO:0007669"/>
    <property type="project" value="TreeGrafter"/>
</dbReference>
<dbReference type="AlphaFoldDB" id="A0A6J6WTL5"/>
<keyword evidence="3" id="KW-0560">Oxidoreductase</keyword>
<evidence type="ECO:0000313" key="6">
    <source>
        <dbReference type="EMBL" id="CAB4786935.1"/>
    </source>
</evidence>
<dbReference type="NCBIfam" id="TIGR03619">
    <property type="entry name" value="F420_Rv2161c"/>
    <property type="match status" value="1"/>
</dbReference>
<protein>
    <submittedName>
        <fullName evidence="6">Unannotated protein</fullName>
    </submittedName>
</protein>
<evidence type="ECO:0000256" key="4">
    <source>
        <dbReference type="ARBA" id="ARBA00023033"/>
    </source>
</evidence>
<dbReference type="InterPro" id="IPR011251">
    <property type="entry name" value="Luciferase-like_dom"/>
</dbReference>
<dbReference type="InterPro" id="IPR019921">
    <property type="entry name" value="Lucif-like_OxRdtase_Rv2161c"/>
</dbReference>
<dbReference type="EMBL" id="CAEZZV010000172">
    <property type="protein sequence ID" value="CAB4786935.1"/>
    <property type="molecule type" value="Genomic_DNA"/>
</dbReference>
<dbReference type="InterPro" id="IPR050172">
    <property type="entry name" value="SsuD_RutA_monooxygenase"/>
</dbReference>
<organism evidence="6">
    <name type="scientific">freshwater metagenome</name>
    <dbReference type="NCBI Taxonomy" id="449393"/>
    <lineage>
        <taxon>unclassified sequences</taxon>
        <taxon>metagenomes</taxon>
        <taxon>ecological metagenomes</taxon>
    </lineage>
</organism>
<dbReference type="InterPro" id="IPR036661">
    <property type="entry name" value="Luciferase-like_sf"/>
</dbReference>
<dbReference type="PANTHER" id="PTHR42847:SF4">
    <property type="entry name" value="ALKANESULFONATE MONOOXYGENASE-RELATED"/>
    <property type="match status" value="1"/>
</dbReference>
<sequence>MSKLTMMPTMNASIAVTAGIHLPQAGPAASGEAMRQAAVLAEELGYSDVWVSDHVAVPTGADYPPSAYVFEPLVALTWVAAYTKRVGLGTTVLVLPMRNPLIVAKMVASLDHLSGGRVILGIAAGWLEAEFNALGVPFAERGQRTDEAIDIMRRVWTDDHITADYPVHNAHFVSMRTKPQPQRHLPLWIGGHADVALRRAIAVGDGWHGAFLSPEQTARRVKKLRAERPESSFPISMRTRWDAVDDDNDLILAEIDHYREVGVTHFVPEPRQRTIDGYLRAMEMQADLFRRAGVMMVD</sequence>
<name>A0A6J6WTL5_9ZZZZ</name>
<keyword evidence="2" id="KW-0288">FMN</keyword>
<proteinExistence type="predicted"/>
<dbReference type="Pfam" id="PF00296">
    <property type="entry name" value="Bac_luciferase"/>
    <property type="match status" value="1"/>
</dbReference>
<dbReference type="SUPFAM" id="SSF51679">
    <property type="entry name" value="Bacterial luciferase-like"/>
    <property type="match status" value="1"/>
</dbReference>
<evidence type="ECO:0000259" key="5">
    <source>
        <dbReference type="Pfam" id="PF00296"/>
    </source>
</evidence>
<feature type="domain" description="Luciferase-like" evidence="5">
    <location>
        <begin position="29"/>
        <end position="259"/>
    </location>
</feature>
<evidence type="ECO:0000256" key="2">
    <source>
        <dbReference type="ARBA" id="ARBA00022643"/>
    </source>
</evidence>
<keyword evidence="1" id="KW-0285">Flavoprotein</keyword>
<dbReference type="GO" id="GO:0008726">
    <property type="term" value="F:alkanesulfonate monooxygenase activity"/>
    <property type="evidence" value="ECO:0007669"/>
    <property type="project" value="TreeGrafter"/>
</dbReference>
<keyword evidence="4" id="KW-0503">Monooxygenase</keyword>
<evidence type="ECO:0000256" key="3">
    <source>
        <dbReference type="ARBA" id="ARBA00023002"/>
    </source>
</evidence>